<keyword evidence="5" id="KW-0547">Nucleotide-binding</keyword>
<dbReference type="Gene3D" id="3.40.50.300">
    <property type="entry name" value="P-loop containing nucleotide triphosphate hydrolases"/>
    <property type="match status" value="1"/>
</dbReference>
<dbReference type="EMBL" id="CP004145">
    <property type="protein sequence ID" value="AGO61391.1"/>
    <property type="molecule type" value="Genomic_DNA"/>
</dbReference>
<dbReference type="GeneID" id="16025591"/>
<dbReference type="PANTHER" id="PTHR43394:SF1">
    <property type="entry name" value="ATP-BINDING CASSETTE SUB-FAMILY B MEMBER 10, MITOCHONDRIAL"/>
    <property type="match status" value="1"/>
</dbReference>
<evidence type="ECO:0000256" key="5">
    <source>
        <dbReference type="ARBA" id="ARBA00022741"/>
    </source>
</evidence>
<accession>S0AR20</accession>
<keyword evidence="4 9" id="KW-0812">Transmembrane</keyword>
<dbReference type="Gene3D" id="1.20.1560.10">
    <property type="entry name" value="ABC transporter type 1, transmembrane domain"/>
    <property type="match status" value="1"/>
</dbReference>
<dbReference type="InterPro" id="IPR027417">
    <property type="entry name" value="P-loop_NTPase"/>
</dbReference>
<dbReference type="FunFam" id="3.40.50.300:FF:000221">
    <property type="entry name" value="Multidrug ABC transporter ATP-binding protein"/>
    <property type="match status" value="1"/>
</dbReference>
<dbReference type="GO" id="GO:0005524">
    <property type="term" value="F:ATP binding"/>
    <property type="evidence" value="ECO:0007669"/>
    <property type="project" value="UniProtKB-KW"/>
</dbReference>
<feature type="domain" description="ABC transporter" evidence="10">
    <location>
        <begin position="330"/>
        <end position="562"/>
    </location>
</feature>
<evidence type="ECO:0000256" key="1">
    <source>
        <dbReference type="ARBA" id="ARBA00004651"/>
    </source>
</evidence>
<evidence type="ECO:0008006" key="14">
    <source>
        <dbReference type="Google" id="ProtNLM"/>
    </source>
</evidence>
<dbReference type="Pfam" id="PF00005">
    <property type="entry name" value="ABC_tran"/>
    <property type="match status" value="1"/>
</dbReference>
<feature type="transmembrane region" description="Helical" evidence="9">
    <location>
        <begin position="12"/>
        <end position="31"/>
    </location>
</feature>
<evidence type="ECO:0000313" key="13">
    <source>
        <dbReference type="Proteomes" id="UP000014660"/>
    </source>
</evidence>
<dbReference type="InterPro" id="IPR003439">
    <property type="entry name" value="ABC_transporter-like_ATP-bd"/>
</dbReference>
<dbReference type="GO" id="GO:0005886">
    <property type="term" value="C:plasma membrane"/>
    <property type="evidence" value="ECO:0007669"/>
    <property type="project" value="UniProtKB-SubCell"/>
</dbReference>
<evidence type="ECO:0000256" key="3">
    <source>
        <dbReference type="ARBA" id="ARBA00022475"/>
    </source>
</evidence>
<proteinExistence type="predicted"/>
<dbReference type="InterPro" id="IPR017871">
    <property type="entry name" value="ABC_transporter-like_CS"/>
</dbReference>
<keyword evidence="13" id="KW-1185">Reference proteome</keyword>
<reference evidence="12 13" key="1">
    <citation type="journal article" date="2007" name="Proc. Natl. Acad. Sci. U.S.A.">
        <title>Genome dynamics in a natural archaeal population.</title>
        <authorList>
            <person name="Allen E.E."/>
            <person name="Tyson G.W."/>
            <person name="Whitaker R.J."/>
            <person name="Detter J.C."/>
            <person name="Richardson P.M."/>
            <person name="Banfield J.F."/>
        </authorList>
    </citation>
    <scope>NUCLEOTIDE SEQUENCE [LARGE SCALE GENOMIC DNA]</scope>
    <source>
        <strain evidence="13">fer1</strain>
    </source>
</reference>
<feature type="transmembrane region" description="Helical" evidence="9">
    <location>
        <begin position="268"/>
        <end position="285"/>
    </location>
</feature>
<keyword evidence="8 9" id="KW-0472">Membrane</keyword>
<dbReference type="Proteomes" id="UP000014660">
    <property type="component" value="Chromosome"/>
</dbReference>
<feature type="domain" description="ABC transmembrane type-1" evidence="11">
    <location>
        <begin position="19"/>
        <end position="300"/>
    </location>
</feature>
<feature type="transmembrane region" description="Helical" evidence="9">
    <location>
        <begin position="128"/>
        <end position="148"/>
    </location>
</feature>
<protein>
    <recommendedName>
        <fullName evidence="14">ABC transporter ATP-binding protein</fullName>
    </recommendedName>
</protein>
<dbReference type="SMART" id="SM00382">
    <property type="entry name" value="AAA"/>
    <property type="match status" value="1"/>
</dbReference>
<evidence type="ECO:0000256" key="6">
    <source>
        <dbReference type="ARBA" id="ARBA00022840"/>
    </source>
</evidence>
<dbReference type="SUPFAM" id="SSF90123">
    <property type="entry name" value="ABC transporter transmembrane region"/>
    <property type="match status" value="1"/>
</dbReference>
<evidence type="ECO:0000256" key="2">
    <source>
        <dbReference type="ARBA" id="ARBA00022448"/>
    </source>
</evidence>
<evidence type="ECO:0000256" key="9">
    <source>
        <dbReference type="SAM" id="Phobius"/>
    </source>
</evidence>
<sequence length="570" mass="64052">MNRYSIIFKNIKSVWYLIIVVIGASLAYAYLRLLVPLYIGDAVNNLVGKNYIIILHFALLIFGVTVASSIFDFAIDYYANKASQKFVYNLRKNEFSHLLAKNYEYFNSNSTGNILSKFTMDIETLRRLVNMSLSNLFSVTFLIIIAGIDLTRLYYGFTVIFFVVIAPIIYFTLVMQRKQRKYWRALRDKYGTMNNLINQNIIGNRVVRSFTAEEEEIKRFNNSTDSYFDDYKGIAGVRSLYNPLLALFLSLAIGFVLIYGGIESIDSIISVGSVIAAVNIFTLVLRPVRFYGRYISFYENGMASLDRINAINNDNSDYKGTLIPEVHGRISLENLGYKSNNSTILTGINMDIAPGERVAIVGETGAGKTTLVNIISGLYKNYTGHAYLDGTELKEIDDKLIREKIGIVSQDAILFSGTIRYNITMGKDYTDDQVRNAAKLSMLDDFIDSLPSGYDTPVGERGITLSGGQKQRMAIARIIIRNPQIIIFDDSTSNLDADTETRFLNTIQGFIAGKTTIIISHKISSVMLAERAYVIEKGRVTEYGYIKDLIKSNGSFSDIFAGKFRGDAIE</sequence>
<evidence type="ECO:0000256" key="4">
    <source>
        <dbReference type="ARBA" id="ARBA00022692"/>
    </source>
</evidence>
<name>S0AR20_FERAC</name>
<dbReference type="PROSITE" id="PS00211">
    <property type="entry name" value="ABC_TRANSPORTER_1"/>
    <property type="match status" value="1"/>
</dbReference>
<keyword evidence="6" id="KW-0067">ATP-binding</keyword>
<evidence type="ECO:0000313" key="12">
    <source>
        <dbReference type="EMBL" id="AGO61391.1"/>
    </source>
</evidence>
<dbReference type="SUPFAM" id="SSF52540">
    <property type="entry name" value="P-loop containing nucleoside triphosphate hydrolases"/>
    <property type="match status" value="1"/>
</dbReference>
<dbReference type="KEGG" id="fac:FACI_IFERC01G1411"/>
<dbReference type="RefSeq" id="WP_009887445.1">
    <property type="nucleotide sequence ID" value="NC_021592.1"/>
</dbReference>
<dbReference type="InterPro" id="IPR011527">
    <property type="entry name" value="ABC1_TM_dom"/>
</dbReference>
<dbReference type="GO" id="GO:0015421">
    <property type="term" value="F:ABC-type oligopeptide transporter activity"/>
    <property type="evidence" value="ECO:0007669"/>
    <property type="project" value="TreeGrafter"/>
</dbReference>
<feature type="transmembrane region" description="Helical" evidence="9">
    <location>
        <begin position="154"/>
        <end position="174"/>
    </location>
</feature>
<comment type="subcellular location">
    <subcellularLocation>
        <location evidence="1">Cell membrane</location>
        <topology evidence="1">Multi-pass membrane protein</topology>
    </subcellularLocation>
</comment>
<dbReference type="InterPro" id="IPR003593">
    <property type="entry name" value="AAA+_ATPase"/>
</dbReference>
<dbReference type="PROSITE" id="PS50929">
    <property type="entry name" value="ABC_TM1F"/>
    <property type="match status" value="1"/>
</dbReference>
<dbReference type="AlphaFoldDB" id="S0AR20"/>
<feature type="transmembrane region" description="Helical" evidence="9">
    <location>
        <begin position="240"/>
        <end position="262"/>
    </location>
</feature>
<keyword evidence="7 9" id="KW-1133">Transmembrane helix</keyword>
<dbReference type="HOGENOM" id="CLU_000604_84_3_2"/>
<evidence type="ECO:0000259" key="11">
    <source>
        <dbReference type="PROSITE" id="PS50929"/>
    </source>
</evidence>
<dbReference type="InterPro" id="IPR036640">
    <property type="entry name" value="ABC1_TM_sf"/>
</dbReference>
<dbReference type="PANTHER" id="PTHR43394">
    <property type="entry name" value="ATP-DEPENDENT PERMEASE MDL1, MITOCHONDRIAL"/>
    <property type="match status" value="1"/>
</dbReference>
<gene>
    <name evidence="12" type="ORF">FACI_IFERC00001G1411</name>
</gene>
<dbReference type="InterPro" id="IPR039421">
    <property type="entry name" value="Type_1_exporter"/>
</dbReference>
<evidence type="ECO:0000256" key="8">
    <source>
        <dbReference type="ARBA" id="ARBA00023136"/>
    </source>
</evidence>
<evidence type="ECO:0000259" key="10">
    <source>
        <dbReference type="PROSITE" id="PS50893"/>
    </source>
</evidence>
<evidence type="ECO:0000256" key="7">
    <source>
        <dbReference type="ARBA" id="ARBA00022989"/>
    </source>
</evidence>
<organism evidence="12 13">
    <name type="scientific">Ferroplasma acidarmanus Fer1</name>
    <dbReference type="NCBI Taxonomy" id="333146"/>
    <lineage>
        <taxon>Archaea</taxon>
        <taxon>Methanobacteriati</taxon>
        <taxon>Thermoplasmatota</taxon>
        <taxon>Thermoplasmata</taxon>
        <taxon>Thermoplasmatales</taxon>
        <taxon>Ferroplasmaceae</taxon>
        <taxon>Ferroplasma</taxon>
    </lineage>
</organism>
<keyword evidence="2" id="KW-0813">Transport</keyword>
<feature type="transmembrane region" description="Helical" evidence="9">
    <location>
        <begin position="51"/>
        <end position="75"/>
    </location>
</feature>
<dbReference type="GO" id="GO:0016887">
    <property type="term" value="F:ATP hydrolysis activity"/>
    <property type="evidence" value="ECO:0007669"/>
    <property type="project" value="InterPro"/>
</dbReference>
<keyword evidence="3" id="KW-1003">Cell membrane</keyword>
<dbReference type="PROSITE" id="PS50893">
    <property type="entry name" value="ABC_TRANSPORTER_2"/>
    <property type="match status" value="1"/>
</dbReference>
<dbReference type="Pfam" id="PF00664">
    <property type="entry name" value="ABC_membrane"/>
    <property type="match status" value="1"/>
</dbReference>